<gene>
    <name evidence="8" type="ORF">BCR37DRAFT_381674</name>
</gene>
<dbReference type="Pfam" id="PF18044">
    <property type="entry name" value="zf-CCCH_4"/>
    <property type="match status" value="1"/>
</dbReference>
<dbReference type="GO" id="GO:0061630">
    <property type="term" value="F:ubiquitin protein ligase activity"/>
    <property type="evidence" value="ECO:0007669"/>
    <property type="project" value="InterPro"/>
</dbReference>
<feature type="region of interest" description="Disordered" evidence="6">
    <location>
        <begin position="356"/>
        <end position="401"/>
    </location>
</feature>
<feature type="region of interest" description="Disordered" evidence="6">
    <location>
        <begin position="1"/>
        <end position="33"/>
    </location>
</feature>
<dbReference type="GO" id="GO:0000209">
    <property type="term" value="P:protein polyubiquitination"/>
    <property type="evidence" value="ECO:0007669"/>
    <property type="project" value="InterPro"/>
</dbReference>
<feature type="region of interest" description="Disordered" evidence="6">
    <location>
        <begin position="194"/>
        <end position="225"/>
    </location>
</feature>
<evidence type="ECO:0000256" key="1">
    <source>
        <dbReference type="ARBA" id="ARBA00022723"/>
    </source>
</evidence>
<dbReference type="SUPFAM" id="SSF90229">
    <property type="entry name" value="CCCH zinc finger"/>
    <property type="match status" value="2"/>
</dbReference>
<dbReference type="RefSeq" id="XP_040723861.1">
    <property type="nucleotide sequence ID" value="XM_040869742.1"/>
</dbReference>
<dbReference type="InterPro" id="IPR000571">
    <property type="entry name" value="Znf_CCCH"/>
</dbReference>
<dbReference type="PANTHER" id="PTHR11224:SF10">
    <property type="entry name" value="IP09428P-RELATED"/>
    <property type="match status" value="1"/>
</dbReference>
<feature type="domain" description="C3H1-type" evidence="7">
    <location>
        <begin position="80"/>
        <end position="107"/>
    </location>
</feature>
<comment type="caution">
    <text evidence="8">The sequence shown here is derived from an EMBL/GenBank/DDBJ whole genome shotgun (WGS) entry which is preliminary data.</text>
</comment>
<dbReference type="AlphaFoldDB" id="A0A1Y2F6F7"/>
<evidence type="ECO:0000313" key="8">
    <source>
        <dbReference type="EMBL" id="ORY79490.1"/>
    </source>
</evidence>
<reference evidence="8 9" key="1">
    <citation type="submission" date="2016-07" db="EMBL/GenBank/DDBJ databases">
        <title>Pervasive Adenine N6-methylation of Active Genes in Fungi.</title>
        <authorList>
            <consortium name="DOE Joint Genome Institute"/>
            <person name="Mondo S.J."/>
            <person name="Dannebaum R.O."/>
            <person name="Kuo R.C."/>
            <person name="Labutti K."/>
            <person name="Haridas S."/>
            <person name="Kuo A."/>
            <person name="Salamov A."/>
            <person name="Ahrendt S.R."/>
            <person name="Lipzen A."/>
            <person name="Sullivan W."/>
            <person name="Andreopoulos W.B."/>
            <person name="Clum A."/>
            <person name="Lindquist E."/>
            <person name="Daum C."/>
            <person name="Ramamoorthy G.K."/>
            <person name="Gryganskyi A."/>
            <person name="Culley D."/>
            <person name="Magnuson J.K."/>
            <person name="James T.Y."/>
            <person name="O'Malley M.A."/>
            <person name="Stajich J.E."/>
            <person name="Spatafora J.W."/>
            <person name="Visel A."/>
            <person name="Grigoriev I.V."/>
        </authorList>
    </citation>
    <scope>NUCLEOTIDE SEQUENCE [LARGE SCALE GENOMIC DNA]</scope>
    <source>
        <strain evidence="8 9">12-1054</strain>
    </source>
</reference>
<accession>A0A1Y2F6F7</accession>
<evidence type="ECO:0000256" key="5">
    <source>
        <dbReference type="PROSITE-ProRule" id="PRU00723"/>
    </source>
</evidence>
<evidence type="ECO:0000256" key="3">
    <source>
        <dbReference type="ARBA" id="ARBA00022771"/>
    </source>
</evidence>
<feature type="region of interest" description="Disordered" evidence="6">
    <location>
        <begin position="307"/>
        <end position="343"/>
    </location>
</feature>
<dbReference type="Pfam" id="PF14608">
    <property type="entry name" value="zf-CCCH_2"/>
    <property type="match status" value="1"/>
</dbReference>
<dbReference type="STRING" id="56484.A0A1Y2F6F7"/>
<feature type="zinc finger region" description="C3H1-type" evidence="5">
    <location>
        <begin position="80"/>
        <end position="107"/>
    </location>
</feature>
<dbReference type="GO" id="GO:0008270">
    <property type="term" value="F:zinc ion binding"/>
    <property type="evidence" value="ECO:0007669"/>
    <property type="project" value="UniProtKB-KW"/>
</dbReference>
<protein>
    <recommendedName>
        <fullName evidence="7">C3H1-type domain-containing protein</fullName>
    </recommendedName>
</protein>
<dbReference type="GeneID" id="63786341"/>
<feature type="zinc finger region" description="C3H1-type" evidence="5">
    <location>
        <begin position="51"/>
        <end position="78"/>
    </location>
</feature>
<dbReference type="InterPro" id="IPR045072">
    <property type="entry name" value="MKRN-like"/>
</dbReference>
<dbReference type="PROSITE" id="PS50103">
    <property type="entry name" value="ZF_C3H1"/>
    <property type="match status" value="2"/>
</dbReference>
<feature type="compositionally biased region" description="Polar residues" evidence="6">
    <location>
        <begin position="307"/>
        <end position="331"/>
    </location>
</feature>
<dbReference type="InterPro" id="IPR041367">
    <property type="entry name" value="Znf-CCCH_4"/>
</dbReference>
<feature type="compositionally biased region" description="Low complexity" evidence="6">
    <location>
        <begin position="388"/>
        <end position="401"/>
    </location>
</feature>
<feature type="compositionally biased region" description="Low complexity" evidence="6">
    <location>
        <begin position="159"/>
        <end position="175"/>
    </location>
</feature>
<dbReference type="OMA" id="MRDEMAP"/>
<name>A0A1Y2F6F7_PROLT</name>
<dbReference type="PANTHER" id="PTHR11224">
    <property type="entry name" value="MAKORIN-RELATED"/>
    <property type="match status" value="1"/>
</dbReference>
<evidence type="ECO:0000256" key="2">
    <source>
        <dbReference type="ARBA" id="ARBA00022737"/>
    </source>
</evidence>
<sequence>MTAATRRQAHHHHSHAQPKASHASHLEQQASTALGRQEDPLLARSPPAAKNLQHVPCKFYRSGQCTAGRNCVFSHIVEQEQERAPCKYFQKGNCRFGNKCALAHILPDGRRVNHNTPASNAHRQQQQQQQHGLAIGPRIVPEHRGRHQAASGIHAELLQSQSQQSQSHHGMSEQSTQRSLNALDVQFGDIHLASSDGEEWPSSTTRHEQPGTQLRPLGPLDAQLPASLDSNGISYFARHGPVAASVPHSTGFGMPDRPSHPSSPLHQAFAIQPSTSLFAPTLGTPPRATIGSLTLGRAMFERRASAFDTQPSGSQDPWSNLGTARSKTSARATPHEDRSEDPFLFEEDFVPSSLTELLTPAERHRRLSSSKLPPATMRDEMAPSAQASKSPTGSLSGSPSSSRFGALFLKHKEKETLSPGLSPVSLGQLPVSASYAGSSSSPRINHALMTVGSPLARDVRSAATSPSNFLVSPVRPSLAVHGSSLRSAGGMTDLRGEAKEFKTAVAAAAAVQSDEEPFEMDI</sequence>
<dbReference type="InterPro" id="IPR036855">
    <property type="entry name" value="Znf_CCCH_sf"/>
</dbReference>
<organism evidence="8 9">
    <name type="scientific">Protomyces lactucae-debilis</name>
    <dbReference type="NCBI Taxonomy" id="2754530"/>
    <lineage>
        <taxon>Eukaryota</taxon>
        <taxon>Fungi</taxon>
        <taxon>Dikarya</taxon>
        <taxon>Ascomycota</taxon>
        <taxon>Taphrinomycotina</taxon>
        <taxon>Taphrinomycetes</taxon>
        <taxon>Taphrinales</taxon>
        <taxon>Protomycetaceae</taxon>
        <taxon>Protomyces</taxon>
    </lineage>
</organism>
<evidence type="ECO:0000259" key="7">
    <source>
        <dbReference type="PROSITE" id="PS50103"/>
    </source>
</evidence>
<feature type="region of interest" description="Disordered" evidence="6">
    <location>
        <begin position="158"/>
        <end position="177"/>
    </location>
</feature>
<keyword evidence="4 5" id="KW-0862">Zinc</keyword>
<feature type="domain" description="C3H1-type" evidence="7">
    <location>
        <begin position="51"/>
        <end position="78"/>
    </location>
</feature>
<evidence type="ECO:0000313" key="9">
    <source>
        <dbReference type="Proteomes" id="UP000193685"/>
    </source>
</evidence>
<proteinExistence type="predicted"/>
<keyword evidence="1 5" id="KW-0479">Metal-binding</keyword>
<dbReference type="OrthoDB" id="411372at2759"/>
<keyword evidence="9" id="KW-1185">Reference proteome</keyword>
<evidence type="ECO:0000256" key="4">
    <source>
        <dbReference type="ARBA" id="ARBA00022833"/>
    </source>
</evidence>
<keyword evidence="3 5" id="KW-0863">Zinc-finger</keyword>
<dbReference type="SMART" id="SM00356">
    <property type="entry name" value="ZnF_C3H1"/>
    <property type="match status" value="2"/>
</dbReference>
<dbReference type="EMBL" id="MCFI01000015">
    <property type="protein sequence ID" value="ORY79490.1"/>
    <property type="molecule type" value="Genomic_DNA"/>
</dbReference>
<evidence type="ECO:0000256" key="6">
    <source>
        <dbReference type="SAM" id="MobiDB-lite"/>
    </source>
</evidence>
<dbReference type="Proteomes" id="UP000193685">
    <property type="component" value="Unassembled WGS sequence"/>
</dbReference>
<keyword evidence="2" id="KW-0677">Repeat</keyword>
<feature type="compositionally biased region" description="Basic residues" evidence="6">
    <location>
        <begin position="7"/>
        <end position="16"/>
    </location>
</feature>
<dbReference type="Gene3D" id="4.10.1000.10">
    <property type="entry name" value="Zinc finger, CCCH-type"/>
    <property type="match status" value="1"/>
</dbReference>